<dbReference type="PRINTS" id="PR00387">
    <property type="entry name" value="PDIESTERASE1"/>
</dbReference>
<accession>A0A2C6KEA9</accession>
<evidence type="ECO:0000313" key="7">
    <source>
        <dbReference type="Proteomes" id="UP000221165"/>
    </source>
</evidence>
<evidence type="ECO:0000259" key="5">
    <source>
        <dbReference type="PROSITE" id="PS51845"/>
    </source>
</evidence>
<dbReference type="InterPro" id="IPR023088">
    <property type="entry name" value="PDEase"/>
</dbReference>
<dbReference type="PROSITE" id="PS51845">
    <property type="entry name" value="PDEASE_I_2"/>
    <property type="match status" value="1"/>
</dbReference>
<reference evidence="6 7" key="1">
    <citation type="journal article" date="2017" name="Int. J. Parasitol.">
        <title>The genome of the protozoan parasite Cystoisospora suis and a reverse vaccinology approach to identify vaccine candidates.</title>
        <authorList>
            <person name="Palmieri N."/>
            <person name="Shrestha A."/>
            <person name="Ruttkowski B."/>
            <person name="Beck T."/>
            <person name="Vogl C."/>
            <person name="Tomley F."/>
            <person name="Blake D.P."/>
            <person name="Joachim A."/>
        </authorList>
    </citation>
    <scope>NUCLEOTIDE SEQUENCE [LARGE SCALE GENOMIC DNA]</scope>
    <source>
        <strain evidence="6 7">Wien I</strain>
    </source>
</reference>
<dbReference type="VEuPathDB" id="ToxoDB:CSUI_011365"/>
<dbReference type="GeneID" id="94434675"/>
<dbReference type="InterPro" id="IPR002073">
    <property type="entry name" value="PDEase_catalytic_dom"/>
</dbReference>
<feature type="domain" description="PDEase" evidence="5">
    <location>
        <begin position="1"/>
        <end position="136"/>
    </location>
</feature>
<name>A0A2C6KEA9_9APIC</name>
<evidence type="ECO:0000256" key="1">
    <source>
        <dbReference type="ARBA" id="ARBA00022723"/>
    </source>
</evidence>
<dbReference type="GO" id="GO:0007165">
    <property type="term" value="P:signal transduction"/>
    <property type="evidence" value="ECO:0007669"/>
    <property type="project" value="InterPro"/>
</dbReference>
<sequence length="136" mass="15549">MFRFAMELEKTSFNETPFHNSVHSAEVLQAMHLFLVFFDSQIKGFFNSREVLAALLASVVWDYQHPGLSSAFLVKTQHAIAIRYNDRNVLEHHHVAAAFALMQRLGDHDPLLVLSEDQYIALRKITIQLVQASSRP</sequence>
<evidence type="ECO:0000313" key="6">
    <source>
        <dbReference type="EMBL" id="PHJ14825.1"/>
    </source>
</evidence>
<dbReference type="RefSeq" id="XP_067916560.1">
    <property type="nucleotide sequence ID" value="XM_068071464.1"/>
</dbReference>
<keyword evidence="2" id="KW-0378">Hydrolase</keyword>
<keyword evidence="1 4" id="KW-0479">Metal-binding</keyword>
<dbReference type="Proteomes" id="UP000221165">
    <property type="component" value="Unassembled WGS sequence"/>
</dbReference>
<gene>
    <name evidence="6" type="ORF">CSUI_011365</name>
</gene>
<feature type="non-terminal residue" evidence="6">
    <location>
        <position position="136"/>
    </location>
</feature>
<evidence type="ECO:0000256" key="3">
    <source>
        <dbReference type="PIRSR" id="PIRSR623088-1"/>
    </source>
</evidence>
<dbReference type="OrthoDB" id="342865at2759"/>
<proteinExistence type="predicted"/>
<feature type="binding site" evidence="4">
    <location>
        <position position="62"/>
    </location>
    <ligand>
        <name>Zn(2+)</name>
        <dbReference type="ChEBI" id="CHEBI:29105"/>
        <label>1</label>
    </ligand>
</feature>
<protein>
    <submittedName>
        <fullName evidence="6">3 5-cyclic nucleotide phosphodiesterase domain-containing protein</fullName>
    </submittedName>
</protein>
<dbReference type="GO" id="GO:0046872">
    <property type="term" value="F:metal ion binding"/>
    <property type="evidence" value="ECO:0007669"/>
    <property type="project" value="UniProtKB-KW"/>
</dbReference>
<feature type="binding site" evidence="4">
    <location>
        <position position="62"/>
    </location>
    <ligand>
        <name>Zn(2+)</name>
        <dbReference type="ChEBI" id="CHEBI:29105"/>
        <label>2</label>
    </ligand>
</feature>
<dbReference type="InterPro" id="IPR036971">
    <property type="entry name" value="PDEase_catalytic_dom_sf"/>
</dbReference>
<evidence type="ECO:0000256" key="4">
    <source>
        <dbReference type="PIRSR" id="PIRSR623088-3"/>
    </source>
</evidence>
<keyword evidence="7" id="KW-1185">Reference proteome</keyword>
<dbReference type="SUPFAM" id="SSF109604">
    <property type="entry name" value="HD-domain/PDEase-like"/>
    <property type="match status" value="1"/>
</dbReference>
<feature type="binding site" evidence="4">
    <location>
        <position position="23"/>
    </location>
    <ligand>
        <name>Zn(2+)</name>
        <dbReference type="ChEBI" id="CHEBI:29105"/>
        <label>1</label>
    </ligand>
</feature>
<feature type="active site" description="Proton donor" evidence="3">
    <location>
        <position position="19"/>
    </location>
</feature>
<dbReference type="GO" id="GO:0004114">
    <property type="term" value="F:3',5'-cyclic-nucleotide phosphodiesterase activity"/>
    <property type="evidence" value="ECO:0007669"/>
    <property type="project" value="InterPro"/>
</dbReference>
<evidence type="ECO:0000256" key="2">
    <source>
        <dbReference type="ARBA" id="ARBA00022801"/>
    </source>
</evidence>
<comment type="caution">
    <text evidence="6">The sequence shown here is derived from an EMBL/GenBank/DDBJ whole genome shotgun (WGS) entry which is preliminary data.</text>
</comment>
<dbReference type="Gene3D" id="1.10.1300.10">
    <property type="entry name" value="3'5'-cyclic nucleotide phosphodiesterase, catalytic domain"/>
    <property type="match status" value="1"/>
</dbReference>
<organism evidence="6 7">
    <name type="scientific">Cystoisospora suis</name>
    <dbReference type="NCBI Taxonomy" id="483139"/>
    <lineage>
        <taxon>Eukaryota</taxon>
        <taxon>Sar</taxon>
        <taxon>Alveolata</taxon>
        <taxon>Apicomplexa</taxon>
        <taxon>Conoidasida</taxon>
        <taxon>Coccidia</taxon>
        <taxon>Eucoccidiorida</taxon>
        <taxon>Eimeriorina</taxon>
        <taxon>Sarcocystidae</taxon>
        <taxon>Cystoisospora</taxon>
    </lineage>
</organism>
<dbReference type="AlphaFoldDB" id="A0A2C6KEA9"/>
<dbReference type="EMBL" id="MIGC01011047">
    <property type="protein sequence ID" value="PHJ14825.1"/>
    <property type="molecule type" value="Genomic_DNA"/>
</dbReference>
<dbReference type="PANTHER" id="PTHR11347">
    <property type="entry name" value="CYCLIC NUCLEOTIDE PHOSPHODIESTERASE"/>
    <property type="match status" value="1"/>
</dbReference>
<dbReference type="Pfam" id="PF00233">
    <property type="entry name" value="PDEase_I"/>
    <property type="match status" value="1"/>
</dbReference>